<evidence type="ECO:0000256" key="6">
    <source>
        <dbReference type="ARBA" id="ARBA00022840"/>
    </source>
</evidence>
<dbReference type="NCBIfam" id="TIGR00634">
    <property type="entry name" value="recN"/>
    <property type="match status" value="1"/>
</dbReference>
<dbReference type="GO" id="GO:0043590">
    <property type="term" value="C:bacterial nucleoid"/>
    <property type="evidence" value="ECO:0007669"/>
    <property type="project" value="TreeGrafter"/>
</dbReference>
<organism evidence="12 13">
    <name type="scientific">Cutibacterium acnes</name>
    <name type="common">Propionibacterium acnes</name>
    <dbReference type="NCBI Taxonomy" id="1747"/>
    <lineage>
        <taxon>Bacteria</taxon>
        <taxon>Bacillati</taxon>
        <taxon>Actinomycetota</taxon>
        <taxon>Actinomycetes</taxon>
        <taxon>Propionibacteriales</taxon>
        <taxon>Propionibacteriaceae</taxon>
        <taxon>Cutibacterium</taxon>
    </lineage>
</organism>
<name>A0AA44U5A8_CUTAC</name>
<feature type="domain" description="RecF/RecN/SMC N-terminal" evidence="11">
    <location>
        <begin position="2"/>
        <end position="512"/>
    </location>
</feature>
<sequence length="559" mass="59421">MIRSVRIRGLGVIDETVLEPSSALTAVTGETGAGKTMVVTGIGLLLGDKADTGLVRHGCDRAVVEAVLDTPDAGRVSELGGTVEDGEVICARHITSRRSRALLGGAQVTASQLAHIVGDQVTIHGQSEQVRLVDAARQLDVVDRAAGDELAGHLSRHAQLWSEFRAASQRLQRLNEDRAGAEMEREVLTRRVGEVDAVDPKPHEDDDLIAEIAGLQAAQSIRESLNKADVLLNGVETSTGPQPGALALLEQAVHELDGTGDADPRAAELAERARQMSYDLTDLAASVAGHAARAEADPQRLEELGGRLAAIQRLLRARTTTLDDLLESTAADRHRLAELDPGATDLDSLGQQVEQLRSELRRSADHMSAVRRRTAVRLAAEVRPELAALAMPHARLEFRVEPAPMGPRGADSVTIMLAANPGSDLAPLAKAASGGELSRVRLALEVVVAQPQVPQTFVFDEIDSGVGGAVGIEIGRRLRQLARRHQVIVVTHLAQVAAFADTHVVITKASDGAVTSSGLREVTGSGREIELSRMMSGMVDSESGLEHAHDLLREAGEMD</sequence>
<evidence type="ECO:0000256" key="7">
    <source>
        <dbReference type="ARBA" id="ARBA00023204"/>
    </source>
</evidence>
<evidence type="ECO:0000256" key="3">
    <source>
        <dbReference type="ARBA" id="ARBA00021315"/>
    </source>
</evidence>
<accession>A0AA44U5A8</accession>
<proteinExistence type="inferred from homology"/>
<comment type="function">
    <text evidence="1 9">May be involved in recombinational repair of damaged DNA.</text>
</comment>
<dbReference type="SUPFAM" id="SSF52540">
    <property type="entry name" value="P-loop containing nucleoside triphosphate hydrolases"/>
    <property type="match status" value="1"/>
</dbReference>
<evidence type="ECO:0000256" key="4">
    <source>
        <dbReference type="ARBA" id="ARBA00022741"/>
    </source>
</evidence>
<dbReference type="InterPro" id="IPR004604">
    <property type="entry name" value="DNA_recomb/repair_RecN"/>
</dbReference>
<gene>
    <name evidence="12" type="ORF">APS60_07280</name>
</gene>
<dbReference type="InterPro" id="IPR027417">
    <property type="entry name" value="P-loop_NTPase"/>
</dbReference>
<dbReference type="InterPro" id="IPR003395">
    <property type="entry name" value="RecF/RecN/SMC_N"/>
</dbReference>
<dbReference type="PIRSF" id="PIRSF003128">
    <property type="entry name" value="RecN"/>
    <property type="match status" value="1"/>
</dbReference>
<evidence type="ECO:0000256" key="5">
    <source>
        <dbReference type="ARBA" id="ARBA00022763"/>
    </source>
</evidence>
<dbReference type="GO" id="GO:0009432">
    <property type="term" value="P:SOS response"/>
    <property type="evidence" value="ECO:0007669"/>
    <property type="project" value="TreeGrafter"/>
</dbReference>
<dbReference type="CDD" id="cd03241">
    <property type="entry name" value="ABC_RecN"/>
    <property type="match status" value="1"/>
</dbReference>
<evidence type="ECO:0000256" key="10">
    <source>
        <dbReference type="SAM" id="Coils"/>
    </source>
</evidence>
<evidence type="ECO:0000256" key="1">
    <source>
        <dbReference type="ARBA" id="ARBA00003618"/>
    </source>
</evidence>
<dbReference type="GO" id="GO:0006310">
    <property type="term" value="P:DNA recombination"/>
    <property type="evidence" value="ECO:0007669"/>
    <property type="project" value="InterPro"/>
</dbReference>
<evidence type="ECO:0000256" key="8">
    <source>
        <dbReference type="ARBA" id="ARBA00033408"/>
    </source>
</evidence>
<dbReference type="AlphaFoldDB" id="A0AA44U5A8"/>
<dbReference type="Proteomes" id="UP000223982">
    <property type="component" value="Unassembled WGS sequence"/>
</dbReference>
<evidence type="ECO:0000313" key="12">
    <source>
        <dbReference type="EMBL" id="PHJ27689.1"/>
    </source>
</evidence>
<evidence type="ECO:0000256" key="2">
    <source>
        <dbReference type="ARBA" id="ARBA00009441"/>
    </source>
</evidence>
<keyword evidence="6" id="KW-0067">ATP-binding</keyword>
<dbReference type="GO" id="GO:0006281">
    <property type="term" value="P:DNA repair"/>
    <property type="evidence" value="ECO:0007669"/>
    <property type="project" value="UniProtKB-KW"/>
</dbReference>
<evidence type="ECO:0000259" key="11">
    <source>
        <dbReference type="Pfam" id="PF02463"/>
    </source>
</evidence>
<protein>
    <recommendedName>
        <fullName evidence="3 9">DNA repair protein RecN</fullName>
    </recommendedName>
    <alternativeName>
        <fullName evidence="8 9">Recombination protein N</fullName>
    </alternativeName>
</protein>
<reference evidence="12 13" key="1">
    <citation type="submission" date="2017-02" db="EMBL/GenBank/DDBJ databases">
        <title>Prevalence of linear plasmids in Propionibacterium acnes isolates obtained from cancerous prostatic tissue.</title>
        <authorList>
            <person name="Davidsson S."/>
            <person name="Bruggemann H."/>
        </authorList>
    </citation>
    <scope>NUCLEOTIDE SEQUENCE [LARGE SCALE GENOMIC DNA]</scope>
    <source>
        <strain evidence="12 13">09-9</strain>
    </source>
</reference>
<dbReference type="EMBL" id="LKVB01000004">
    <property type="protein sequence ID" value="PHJ27689.1"/>
    <property type="molecule type" value="Genomic_DNA"/>
</dbReference>
<dbReference type="GO" id="GO:0005524">
    <property type="term" value="F:ATP binding"/>
    <property type="evidence" value="ECO:0007669"/>
    <property type="project" value="UniProtKB-KW"/>
</dbReference>
<keyword evidence="5 9" id="KW-0227">DNA damage</keyword>
<keyword evidence="10" id="KW-0175">Coiled coil</keyword>
<keyword evidence="4" id="KW-0547">Nucleotide-binding</keyword>
<feature type="coiled-coil region" evidence="10">
    <location>
        <begin position="164"/>
        <end position="191"/>
    </location>
</feature>
<dbReference type="Pfam" id="PF02463">
    <property type="entry name" value="SMC_N"/>
    <property type="match status" value="1"/>
</dbReference>
<dbReference type="PANTHER" id="PTHR11059">
    <property type="entry name" value="DNA REPAIR PROTEIN RECN"/>
    <property type="match status" value="1"/>
</dbReference>
<keyword evidence="7 9" id="KW-0234">DNA repair</keyword>
<comment type="caution">
    <text evidence="12">The sequence shown here is derived from an EMBL/GenBank/DDBJ whole genome shotgun (WGS) entry which is preliminary data.</text>
</comment>
<evidence type="ECO:0000256" key="9">
    <source>
        <dbReference type="PIRNR" id="PIRNR003128"/>
    </source>
</evidence>
<dbReference type="RefSeq" id="WP_002521446.1">
    <property type="nucleotide sequence ID" value="NZ_CP114010.1"/>
</dbReference>
<dbReference type="PANTHER" id="PTHR11059:SF0">
    <property type="entry name" value="DNA REPAIR PROTEIN RECN"/>
    <property type="match status" value="1"/>
</dbReference>
<dbReference type="Gene3D" id="3.40.50.300">
    <property type="entry name" value="P-loop containing nucleotide triphosphate hydrolases"/>
    <property type="match status" value="2"/>
</dbReference>
<comment type="similarity">
    <text evidence="2 9">Belongs to the RecN family.</text>
</comment>
<evidence type="ECO:0000313" key="13">
    <source>
        <dbReference type="Proteomes" id="UP000223982"/>
    </source>
</evidence>